<gene>
    <name evidence="1" type="ORF">PPENT_87.1.T0620053</name>
</gene>
<protein>
    <submittedName>
        <fullName evidence="1">Uncharacterized protein</fullName>
    </submittedName>
</protein>
<evidence type="ECO:0000313" key="2">
    <source>
        <dbReference type="Proteomes" id="UP000689195"/>
    </source>
</evidence>
<dbReference type="AlphaFoldDB" id="A0A8S1VE93"/>
<proteinExistence type="predicted"/>
<dbReference type="Proteomes" id="UP000689195">
    <property type="component" value="Unassembled WGS sequence"/>
</dbReference>
<sequence length="130" mass="15986">MQYSNSKQQCSTDMKQRLLNILSEKNKKVIAQQKQYSNLDQYSLQMKLSQRSHKLPIEMTKFEREQWLFEMLNNQDLEQKKVKEQGLKDIQVKTTKLITRYQYKEIKWNRKREDLQKEIDLLRLLLQQQY</sequence>
<keyword evidence="2" id="KW-1185">Reference proteome</keyword>
<dbReference type="OrthoDB" id="317561at2759"/>
<comment type="caution">
    <text evidence="1">The sequence shown here is derived from an EMBL/GenBank/DDBJ whole genome shotgun (WGS) entry which is preliminary data.</text>
</comment>
<evidence type="ECO:0000313" key="1">
    <source>
        <dbReference type="EMBL" id="CAD8174901.1"/>
    </source>
</evidence>
<reference evidence="1" key="1">
    <citation type="submission" date="2021-01" db="EMBL/GenBank/DDBJ databases">
        <authorList>
            <consortium name="Genoscope - CEA"/>
            <person name="William W."/>
        </authorList>
    </citation>
    <scope>NUCLEOTIDE SEQUENCE</scope>
</reference>
<dbReference type="EMBL" id="CAJJDO010000062">
    <property type="protein sequence ID" value="CAD8174901.1"/>
    <property type="molecule type" value="Genomic_DNA"/>
</dbReference>
<name>A0A8S1VE93_9CILI</name>
<organism evidence="1 2">
    <name type="scientific">Paramecium pentaurelia</name>
    <dbReference type="NCBI Taxonomy" id="43138"/>
    <lineage>
        <taxon>Eukaryota</taxon>
        <taxon>Sar</taxon>
        <taxon>Alveolata</taxon>
        <taxon>Ciliophora</taxon>
        <taxon>Intramacronucleata</taxon>
        <taxon>Oligohymenophorea</taxon>
        <taxon>Peniculida</taxon>
        <taxon>Parameciidae</taxon>
        <taxon>Paramecium</taxon>
    </lineage>
</organism>
<accession>A0A8S1VE93</accession>